<feature type="domain" description="Gp5/Type VI secretion system Vgr protein OB-fold" evidence="1">
    <location>
        <begin position="381"/>
        <end position="454"/>
    </location>
</feature>
<sequence>MSNVGRAFAALPVVRAGSLTEAWNERLVSCVVDENVGLPDSAVLTYHDDNFELLADAAIEIGTPVRVSVSSVLDNGTEPLFTGEVTAVEADADSTGSFTVIRAMNKAHRLFRGRKVEAFRNTTAAQVVRRVAKGAGLTVGRIEVAAVTYRQISQPAISDWEFLQLIAQEHGVVVQVDDQGALELVKPRAAAGAPPVGTSADVNPLVLHHRDNLRSVRASLSSVDQVSGVEVRGWDVATKKALVAVAPAVVSTTVAPGMSPTVIGKAFRAGARTLVADTPYATQAETTVVAQSLAAAASAGFAEIEAVADGEPKLRAGVPITLSGVGAAFSGRYTATSVRHVLEPGEGYRSIVTVSTSPDRSLAGLTAGAAPRTGRMPGLATAIVTDIKEVGGERGWVRLKFPWLDDNYVTDWVRTVQPGGVRGGGVFSPEVNDEVLVGFEQGSLDRPYVLGGLYNGVDQPTPHAVPLVDRKSGRVNRRSLVSRGGNRLDLLDGMTAAGVRLTTGDQRLDITLDEKTGQVDIQVRGPGGGRPLGAITLTSRGITVDAMSGDLVLNGRSVSVNGATVSVKGTDVSVKGVKSATVDGGLRAVLKGAEVHLNPPLAP</sequence>
<comment type="caution">
    <text evidence="2">The sequence shown here is derived from an EMBL/GenBank/DDBJ whole genome shotgun (WGS) entry which is preliminary data.</text>
</comment>
<evidence type="ECO:0000259" key="1">
    <source>
        <dbReference type="Pfam" id="PF04717"/>
    </source>
</evidence>
<dbReference type="Pfam" id="PF05954">
    <property type="entry name" value="Phage_GPD"/>
    <property type="match status" value="1"/>
</dbReference>
<dbReference type="Proteomes" id="UP001597168">
    <property type="component" value="Unassembled WGS sequence"/>
</dbReference>
<protein>
    <submittedName>
        <fullName evidence="2">VgrG-related protein</fullName>
    </submittedName>
</protein>
<dbReference type="SUPFAM" id="SSF69255">
    <property type="entry name" value="gp5 N-terminal domain-like"/>
    <property type="match status" value="1"/>
</dbReference>
<reference evidence="3" key="1">
    <citation type="journal article" date="2019" name="Int. J. Syst. Evol. Microbiol.">
        <title>The Global Catalogue of Microorganisms (GCM) 10K type strain sequencing project: providing services to taxonomists for standard genome sequencing and annotation.</title>
        <authorList>
            <consortium name="The Broad Institute Genomics Platform"/>
            <consortium name="The Broad Institute Genome Sequencing Center for Infectious Disease"/>
            <person name="Wu L."/>
            <person name="Ma J."/>
        </authorList>
    </citation>
    <scope>NUCLEOTIDE SEQUENCE [LARGE SCALE GENOMIC DNA]</scope>
    <source>
        <strain evidence="3">CCUG 60214</strain>
    </source>
</reference>
<keyword evidence="3" id="KW-1185">Reference proteome</keyword>
<organism evidence="2 3">
    <name type="scientific">Saccharothrix hoggarensis</name>
    <dbReference type="NCBI Taxonomy" id="913853"/>
    <lineage>
        <taxon>Bacteria</taxon>
        <taxon>Bacillati</taxon>
        <taxon>Actinomycetota</taxon>
        <taxon>Actinomycetes</taxon>
        <taxon>Pseudonocardiales</taxon>
        <taxon>Pseudonocardiaceae</taxon>
        <taxon>Saccharothrix</taxon>
    </lineage>
</organism>
<proteinExistence type="predicted"/>
<dbReference type="RefSeq" id="WP_380727088.1">
    <property type="nucleotide sequence ID" value="NZ_JBHTLK010000180.1"/>
</dbReference>
<name>A0ABW3R1H3_9PSEU</name>
<dbReference type="Pfam" id="PF04717">
    <property type="entry name" value="Phage_base_V"/>
    <property type="match status" value="1"/>
</dbReference>
<dbReference type="SUPFAM" id="SSF69279">
    <property type="entry name" value="Phage tail proteins"/>
    <property type="match status" value="1"/>
</dbReference>
<accession>A0ABW3R1H3</accession>
<dbReference type="InterPro" id="IPR047702">
    <property type="entry name" value="VgrG-rel"/>
</dbReference>
<gene>
    <name evidence="2" type="ORF">ACFQ3T_26690</name>
</gene>
<dbReference type="InterPro" id="IPR006531">
    <property type="entry name" value="Gp5/Vgr_OB"/>
</dbReference>
<dbReference type="NCBIfam" id="NF033848">
    <property type="entry name" value="VgrG_rel"/>
    <property type="match status" value="1"/>
</dbReference>
<dbReference type="Gene3D" id="2.40.50.230">
    <property type="entry name" value="Gp5 N-terminal domain"/>
    <property type="match status" value="1"/>
</dbReference>
<evidence type="ECO:0000313" key="3">
    <source>
        <dbReference type="Proteomes" id="UP001597168"/>
    </source>
</evidence>
<dbReference type="InterPro" id="IPR037026">
    <property type="entry name" value="Vgr_OB-fold_dom_sf"/>
</dbReference>
<dbReference type="EMBL" id="JBHTLK010000180">
    <property type="protein sequence ID" value="MFD1150734.1"/>
    <property type="molecule type" value="Genomic_DNA"/>
</dbReference>
<evidence type="ECO:0000313" key="2">
    <source>
        <dbReference type="EMBL" id="MFD1150734.1"/>
    </source>
</evidence>